<feature type="region of interest" description="Disordered" evidence="1">
    <location>
        <begin position="16"/>
        <end position="38"/>
    </location>
</feature>
<reference evidence="2 3" key="1">
    <citation type="submission" date="2019-08" db="EMBL/GenBank/DDBJ databases">
        <authorList>
            <person name="Peeters C."/>
        </authorList>
    </citation>
    <scope>NUCLEOTIDE SEQUENCE [LARGE SCALE GENOMIC DNA]</scope>
    <source>
        <strain evidence="2 3">LMG 20603</strain>
    </source>
</reference>
<organism evidence="2 3">
    <name type="scientific">Pandoraea bronchicola</name>
    <dbReference type="NCBI Taxonomy" id="2508287"/>
    <lineage>
        <taxon>Bacteria</taxon>
        <taxon>Pseudomonadati</taxon>
        <taxon>Pseudomonadota</taxon>
        <taxon>Betaproteobacteria</taxon>
        <taxon>Burkholderiales</taxon>
        <taxon>Burkholderiaceae</taxon>
        <taxon>Pandoraea</taxon>
    </lineage>
</organism>
<sequence>MSTLLLAGCASTPRIPPQQPMMSGITDKPTVQSPQTKLRGGPDARLAVLLSSNTIANTQYLRERQTAFDEKFDGNAWSAPYQLVLDPGFSLAWIAHSLRQRFGTVMLVPDANAAINGRFDGIAVVDVFFEPYDKGIPESTAHVTVAFYDAQFRYIGAAGGKEYKAATGFCCWAYSEVVALARTHQKTIANALQDFDTRLPYLVETSPGGVPKPRNNAVGATR</sequence>
<protein>
    <submittedName>
        <fullName evidence="2">Uncharacterized protein</fullName>
    </submittedName>
</protein>
<proteinExistence type="predicted"/>
<keyword evidence="3" id="KW-1185">Reference proteome</keyword>
<evidence type="ECO:0000313" key="3">
    <source>
        <dbReference type="Proteomes" id="UP000382040"/>
    </source>
</evidence>
<dbReference type="AlphaFoldDB" id="A0A5E5BUB3"/>
<evidence type="ECO:0000256" key="1">
    <source>
        <dbReference type="SAM" id="MobiDB-lite"/>
    </source>
</evidence>
<dbReference type="EMBL" id="CABPST010000009">
    <property type="protein sequence ID" value="VVE89409.1"/>
    <property type="molecule type" value="Genomic_DNA"/>
</dbReference>
<evidence type="ECO:0000313" key="2">
    <source>
        <dbReference type="EMBL" id="VVE89409.1"/>
    </source>
</evidence>
<gene>
    <name evidence="2" type="ORF">PBR20603_03378</name>
</gene>
<dbReference type="RefSeq" id="WP_150560640.1">
    <property type="nucleotide sequence ID" value="NZ_CABPST010000009.1"/>
</dbReference>
<dbReference type="Proteomes" id="UP000382040">
    <property type="component" value="Unassembled WGS sequence"/>
</dbReference>
<accession>A0A5E5BUB3</accession>
<name>A0A5E5BUB3_9BURK</name>
<dbReference type="OrthoDB" id="8939818at2"/>